<comment type="caution">
    <text evidence="3">The sequence shown here is derived from an EMBL/GenBank/DDBJ whole genome shotgun (WGS) entry which is preliminary data.</text>
</comment>
<accession>A0A7W7AL15</accession>
<dbReference type="EMBL" id="JACHNY010000004">
    <property type="protein sequence ID" value="MBB4618164.1"/>
    <property type="molecule type" value="Genomic_DNA"/>
</dbReference>
<dbReference type="AlphaFoldDB" id="A0A7W7AL15"/>
<evidence type="ECO:0000313" key="4">
    <source>
        <dbReference type="Proteomes" id="UP000574769"/>
    </source>
</evidence>
<keyword evidence="4" id="KW-1185">Reference proteome</keyword>
<dbReference type="SUPFAM" id="SSF46785">
    <property type="entry name" value="Winged helix' DNA-binding domain"/>
    <property type="match status" value="1"/>
</dbReference>
<dbReference type="Proteomes" id="UP000574769">
    <property type="component" value="Unassembled WGS sequence"/>
</dbReference>
<evidence type="ECO:0000313" key="3">
    <source>
        <dbReference type="EMBL" id="MBB4618164.1"/>
    </source>
</evidence>
<sequence length="147" mass="15340">MSSAIIDNPAAGAAQTDGPAADIDPAAPPPAIADAASAAPPLSLARARRAFAARRRRHKVFGDRADIFGEPAWDMLLDLYIALHEGKHVTVSNACASSGAATTTGLRWVATLAERGLVERIPDPNDGRRFFVQLTADAAALVEASLD</sequence>
<protein>
    <recommendedName>
        <fullName evidence="2">HTH marR-type domain-containing protein</fullName>
    </recommendedName>
</protein>
<feature type="region of interest" description="Disordered" evidence="1">
    <location>
        <begin position="1"/>
        <end position="35"/>
    </location>
</feature>
<feature type="compositionally biased region" description="Low complexity" evidence="1">
    <location>
        <begin position="9"/>
        <end position="25"/>
    </location>
</feature>
<feature type="domain" description="HTH marR-type" evidence="2">
    <location>
        <begin position="102"/>
        <end position="137"/>
    </location>
</feature>
<reference evidence="3 4" key="1">
    <citation type="submission" date="2020-08" db="EMBL/GenBank/DDBJ databases">
        <title>Genomic Encyclopedia of Type Strains, Phase IV (KMG-IV): sequencing the most valuable type-strain genomes for metagenomic binning, comparative biology and taxonomic classification.</title>
        <authorList>
            <person name="Goeker M."/>
        </authorList>
    </citation>
    <scope>NUCLEOTIDE SEQUENCE [LARGE SCALE GENOMIC DNA]</scope>
    <source>
        <strain evidence="3 4">DSM 15867</strain>
    </source>
</reference>
<dbReference type="GO" id="GO:0003700">
    <property type="term" value="F:DNA-binding transcription factor activity"/>
    <property type="evidence" value="ECO:0007669"/>
    <property type="project" value="InterPro"/>
</dbReference>
<proteinExistence type="predicted"/>
<evidence type="ECO:0000256" key="1">
    <source>
        <dbReference type="SAM" id="MobiDB-lite"/>
    </source>
</evidence>
<dbReference type="InterPro" id="IPR036388">
    <property type="entry name" value="WH-like_DNA-bd_sf"/>
</dbReference>
<dbReference type="Pfam" id="PF13463">
    <property type="entry name" value="HTH_27"/>
    <property type="match status" value="1"/>
</dbReference>
<dbReference type="RefSeq" id="WP_184114667.1">
    <property type="nucleotide sequence ID" value="NZ_JACHNY010000004.1"/>
</dbReference>
<evidence type="ECO:0000259" key="2">
    <source>
        <dbReference type="Pfam" id="PF13463"/>
    </source>
</evidence>
<organism evidence="3 4">
    <name type="scientific">Sphingomonas abaci</name>
    <dbReference type="NCBI Taxonomy" id="237611"/>
    <lineage>
        <taxon>Bacteria</taxon>
        <taxon>Pseudomonadati</taxon>
        <taxon>Pseudomonadota</taxon>
        <taxon>Alphaproteobacteria</taxon>
        <taxon>Sphingomonadales</taxon>
        <taxon>Sphingomonadaceae</taxon>
        <taxon>Sphingomonas</taxon>
    </lineage>
</organism>
<gene>
    <name evidence="3" type="ORF">GGQ96_002300</name>
</gene>
<dbReference type="InterPro" id="IPR036390">
    <property type="entry name" value="WH_DNA-bd_sf"/>
</dbReference>
<dbReference type="Gene3D" id="1.10.10.10">
    <property type="entry name" value="Winged helix-like DNA-binding domain superfamily/Winged helix DNA-binding domain"/>
    <property type="match status" value="1"/>
</dbReference>
<dbReference type="InterPro" id="IPR000835">
    <property type="entry name" value="HTH_MarR-typ"/>
</dbReference>
<name>A0A7W7AL15_9SPHN</name>